<dbReference type="AlphaFoldDB" id="A0A5J5C8A6"/>
<evidence type="ECO:0000256" key="1">
    <source>
        <dbReference type="SAM" id="MobiDB-lite"/>
    </source>
</evidence>
<evidence type="ECO:0000313" key="3">
    <source>
        <dbReference type="Proteomes" id="UP000327493"/>
    </source>
</evidence>
<feature type="compositionally biased region" description="Pro residues" evidence="1">
    <location>
        <begin position="182"/>
        <end position="194"/>
    </location>
</feature>
<gene>
    <name evidence="2" type="ORF">FQN60_006983</name>
</gene>
<protein>
    <submittedName>
        <fullName evidence="2">Uncharacterized protein</fullName>
    </submittedName>
</protein>
<keyword evidence="3" id="KW-1185">Reference proteome</keyword>
<proteinExistence type="predicted"/>
<comment type="caution">
    <text evidence="2">The sequence shown here is derived from an EMBL/GenBank/DDBJ whole genome shotgun (WGS) entry which is preliminary data.</text>
</comment>
<dbReference type="EMBL" id="VOFY01002801">
    <property type="protein sequence ID" value="KAA8577463.1"/>
    <property type="molecule type" value="Genomic_DNA"/>
</dbReference>
<feature type="region of interest" description="Disordered" evidence="1">
    <location>
        <begin position="1"/>
        <end position="86"/>
    </location>
</feature>
<feature type="non-terminal residue" evidence="2">
    <location>
        <position position="214"/>
    </location>
</feature>
<accession>A0A5J5C8A6</accession>
<feature type="region of interest" description="Disordered" evidence="1">
    <location>
        <begin position="108"/>
        <end position="214"/>
    </location>
</feature>
<feature type="compositionally biased region" description="Polar residues" evidence="1">
    <location>
        <begin position="141"/>
        <end position="160"/>
    </location>
</feature>
<feature type="compositionally biased region" description="Gly residues" evidence="1">
    <location>
        <begin position="128"/>
        <end position="137"/>
    </location>
</feature>
<dbReference type="Proteomes" id="UP000327493">
    <property type="component" value="Unassembled WGS sequence"/>
</dbReference>
<name>A0A5J5C8A6_9PERO</name>
<feature type="compositionally biased region" description="Polar residues" evidence="1">
    <location>
        <begin position="168"/>
        <end position="179"/>
    </location>
</feature>
<sequence length="214" mass="22827">MHRWGDGDESSSSDEGSGPEVDLDSEAESSSSSSSNGDGADAESGDKDGDGPDEASPSQEGKTGTKRPRRLVKSFSLPPSFAPLALQPRPQTVVSTLHLQVVSQDHGDGVYIVKQEPAGRGGEETGQSHGGLEGTDGGRPRSQQTGLSRQQGSHPPSQQHWLPHRQQHLQQVSPLSDQGQRGPPPLHTDAPHPPYRSLMQTHVQGPSPQPCWYC</sequence>
<feature type="compositionally biased region" description="Low complexity" evidence="1">
    <location>
        <begin position="28"/>
        <end position="39"/>
    </location>
</feature>
<organism evidence="2 3">
    <name type="scientific">Etheostoma spectabile</name>
    <name type="common">orangethroat darter</name>
    <dbReference type="NCBI Taxonomy" id="54343"/>
    <lineage>
        <taxon>Eukaryota</taxon>
        <taxon>Metazoa</taxon>
        <taxon>Chordata</taxon>
        <taxon>Craniata</taxon>
        <taxon>Vertebrata</taxon>
        <taxon>Euteleostomi</taxon>
        <taxon>Actinopterygii</taxon>
        <taxon>Neopterygii</taxon>
        <taxon>Teleostei</taxon>
        <taxon>Neoteleostei</taxon>
        <taxon>Acanthomorphata</taxon>
        <taxon>Eupercaria</taxon>
        <taxon>Perciformes</taxon>
        <taxon>Percoidei</taxon>
        <taxon>Percidae</taxon>
        <taxon>Etheostomatinae</taxon>
        <taxon>Etheostoma</taxon>
    </lineage>
</organism>
<reference evidence="2 3" key="1">
    <citation type="submission" date="2019-08" db="EMBL/GenBank/DDBJ databases">
        <title>A chromosome-level genome assembly, high-density linkage maps, and genome scans reveal the genomic architecture of hybrid incompatibilities underlying speciation via character displacement in darters (Percidae: Etheostominae).</title>
        <authorList>
            <person name="Moran R.L."/>
            <person name="Catchen J.M."/>
            <person name="Fuller R.C."/>
        </authorList>
    </citation>
    <scope>NUCLEOTIDE SEQUENCE [LARGE SCALE GENOMIC DNA]</scope>
    <source>
        <strain evidence="2">EspeVRDwgs_2016</strain>
        <tissue evidence="2">Muscle</tissue>
    </source>
</reference>
<evidence type="ECO:0000313" key="2">
    <source>
        <dbReference type="EMBL" id="KAA8577463.1"/>
    </source>
</evidence>